<accession>A0A108U8S1</accession>
<dbReference type="InterPro" id="IPR004323">
    <property type="entry name" value="Ion_tolerance_CutA"/>
</dbReference>
<dbReference type="Pfam" id="PF03091">
    <property type="entry name" value="CutA1"/>
    <property type="match status" value="1"/>
</dbReference>
<dbReference type="InterPro" id="IPR011322">
    <property type="entry name" value="N-reg_PII-like_a/b"/>
</dbReference>
<organism evidence="2 3">
    <name type="scientific">Lysobacter capsici AZ78</name>
    <dbReference type="NCBI Taxonomy" id="1444315"/>
    <lineage>
        <taxon>Bacteria</taxon>
        <taxon>Pseudomonadati</taxon>
        <taxon>Pseudomonadota</taxon>
        <taxon>Gammaproteobacteria</taxon>
        <taxon>Lysobacterales</taxon>
        <taxon>Lysobacteraceae</taxon>
        <taxon>Lysobacter</taxon>
    </lineage>
</organism>
<dbReference type="InterPro" id="IPR015867">
    <property type="entry name" value="N-reg_PII/ATP_PRibTrfase_C"/>
</dbReference>
<comment type="similarity">
    <text evidence="1">Belongs to the CutA family.</text>
</comment>
<name>A0A108U8S1_9GAMM</name>
<proteinExistence type="inferred from homology"/>
<dbReference type="Proteomes" id="UP000023435">
    <property type="component" value="Unassembled WGS sequence"/>
</dbReference>
<evidence type="ECO:0000313" key="3">
    <source>
        <dbReference type="Proteomes" id="UP000023435"/>
    </source>
</evidence>
<evidence type="ECO:0000256" key="1">
    <source>
        <dbReference type="ARBA" id="ARBA00010169"/>
    </source>
</evidence>
<dbReference type="OrthoDB" id="37622at2"/>
<dbReference type="GO" id="GO:0010038">
    <property type="term" value="P:response to metal ion"/>
    <property type="evidence" value="ECO:0007669"/>
    <property type="project" value="InterPro"/>
</dbReference>
<reference evidence="2 3" key="1">
    <citation type="journal article" date="2014" name="Genome Announc.">
        <title>Draft Genome Sequence of Lysobacter capsici AZ78, a Bacterium Antagonistic to Plant-Pathogenic Oomycetes.</title>
        <authorList>
            <person name="Puopolo G."/>
            <person name="Sonego P."/>
            <person name="Engelen K."/>
            <person name="Pertot I."/>
        </authorList>
    </citation>
    <scope>NUCLEOTIDE SEQUENCE [LARGE SCALE GENOMIC DNA]</scope>
    <source>
        <strain evidence="2 3">AZ78</strain>
    </source>
</reference>
<evidence type="ECO:0000313" key="2">
    <source>
        <dbReference type="EMBL" id="KWS04647.1"/>
    </source>
</evidence>
<dbReference type="RefSeq" id="WP_060410501.1">
    <property type="nucleotide sequence ID" value="NZ_JAJA02000001.1"/>
</dbReference>
<dbReference type="SUPFAM" id="SSF54913">
    <property type="entry name" value="GlnB-like"/>
    <property type="match status" value="1"/>
</dbReference>
<dbReference type="EMBL" id="JAJA02000001">
    <property type="protein sequence ID" value="KWS04647.1"/>
    <property type="molecule type" value="Genomic_DNA"/>
</dbReference>
<sequence length="121" mass="13535">MSAHYTCGDAPTDPAPLPRLIFSTCPDEAMADAIALALVEEGLAACVSRWPGVRSTYRWQGRVEHATEVQLMIKTQPDRVGAVLERIQALHPYELPEALVVEVRDGLDPYLHWIAEQTRER</sequence>
<dbReference type="GO" id="GO:0005507">
    <property type="term" value="F:copper ion binding"/>
    <property type="evidence" value="ECO:0007669"/>
    <property type="project" value="TreeGrafter"/>
</dbReference>
<keyword evidence="3" id="KW-1185">Reference proteome</keyword>
<dbReference type="PANTHER" id="PTHR23419:SF8">
    <property type="entry name" value="FI09726P"/>
    <property type="match status" value="1"/>
</dbReference>
<dbReference type="AlphaFoldDB" id="A0A108U8S1"/>
<comment type="caution">
    <text evidence="2">The sequence shown here is derived from an EMBL/GenBank/DDBJ whole genome shotgun (WGS) entry which is preliminary data.</text>
</comment>
<dbReference type="PANTHER" id="PTHR23419">
    <property type="entry name" value="DIVALENT CATION TOLERANCE CUTA-RELATED"/>
    <property type="match status" value="1"/>
</dbReference>
<protein>
    <submittedName>
        <fullName evidence="2">Periplasmic divalent cation tolerance protein cutA</fullName>
    </submittedName>
</protein>
<gene>
    <name evidence="2" type="ORF">AZ78_2197</name>
</gene>
<dbReference type="Gene3D" id="3.30.70.120">
    <property type="match status" value="1"/>
</dbReference>